<dbReference type="InterPro" id="IPR041492">
    <property type="entry name" value="HAD_2"/>
</dbReference>
<comment type="caution">
    <text evidence="5">The sequence shown here is derived from an EMBL/GenBank/DDBJ whole genome shotgun (WGS) entry which is preliminary data.</text>
</comment>
<protein>
    <submittedName>
        <fullName evidence="5">HAD family hydrolase</fullName>
    </submittedName>
</protein>
<dbReference type="InterPro" id="IPR006439">
    <property type="entry name" value="HAD-SF_hydro_IA"/>
</dbReference>
<dbReference type="PANTHER" id="PTHR46470">
    <property type="entry name" value="N-ACYLNEURAMINATE-9-PHOSPHATASE"/>
    <property type="match status" value="1"/>
</dbReference>
<dbReference type="RefSeq" id="WP_343861785.1">
    <property type="nucleotide sequence ID" value="NZ_BAAACX010000009.1"/>
</dbReference>
<evidence type="ECO:0000256" key="2">
    <source>
        <dbReference type="ARBA" id="ARBA00022723"/>
    </source>
</evidence>
<dbReference type="NCBIfam" id="TIGR01549">
    <property type="entry name" value="HAD-SF-IA-v1"/>
    <property type="match status" value="1"/>
</dbReference>
<dbReference type="PRINTS" id="PR00413">
    <property type="entry name" value="HADHALOGNASE"/>
</dbReference>
<accession>A0ABP3I8V3</accession>
<dbReference type="NCBIfam" id="TIGR01509">
    <property type="entry name" value="HAD-SF-IA-v3"/>
    <property type="match status" value="1"/>
</dbReference>
<evidence type="ECO:0000256" key="1">
    <source>
        <dbReference type="ARBA" id="ARBA00001946"/>
    </source>
</evidence>
<dbReference type="SUPFAM" id="SSF56784">
    <property type="entry name" value="HAD-like"/>
    <property type="match status" value="1"/>
</dbReference>
<dbReference type="InterPro" id="IPR051400">
    <property type="entry name" value="HAD-like_hydrolase"/>
</dbReference>
<gene>
    <name evidence="5" type="ORF">GCM10008933_26630</name>
</gene>
<evidence type="ECO:0000313" key="6">
    <source>
        <dbReference type="Proteomes" id="UP001500340"/>
    </source>
</evidence>
<dbReference type="InterPro" id="IPR036412">
    <property type="entry name" value="HAD-like_sf"/>
</dbReference>
<sequence length="225" mass="26242">MSIKAILFDLDNTLMDRDWTFRQFALQLIEECLVEMSAEEREQLATYMIESDADGYREKQGFFQELIERLPWVKRPDLDELMRYYELNYMTHARAMNHAVWTLEQCRVLDLRLGIITNGRSEIQHGKIDLLGLRPFFDTIIVSEDIGIKKPDPRIYRTALARLGTAAEETIIVGDHPRNDIWGAANIGIRGVWLRRAHGWDAELQGGKPWHEIHELNELIPLIRS</sequence>
<dbReference type="Gene3D" id="1.10.150.520">
    <property type="match status" value="1"/>
</dbReference>
<comment type="cofactor">
    <cofactor evidence="1">
        <name>Mg(2+)</name>
        <dbReference type="ChEBI" id="CHEBI:18420"/>
    </cofactor>
</comment>
<dbReference type="EMBL" id="BAAACX010000009">
    <property type="protein sequence ID" value="GAA0394456.1"/>
    <property type="molecule type" value="Genomic_DNA"/>
</dbReference>
<dbReference type="Pfam" id="PF13419">
    <property type="entry name" value="HAD_2"/>
    <property type="match status" value="1"/>
</dbReference>
<dbReference type="PANTHER" id="PTHR46470:SF2">
    <property type="entry name" value="GLYCERALDEHYDE 3-PHOSPHATE PHOSPHATASE"/>
    <property type="match status" value="1"/>
</dbReference>
<keyword evidence="4" id="KW-0460">Magnesium</keyword>
<dbReference type="Proteomes" id="UP001500340">
    <property type="component" value="Unassembled WGS sequence"/>
</dbReference>
<dbReference type="Gene3D" id="3.40.50.1000">
    <property type="entry name" value="HAD superfamily/HAD-like"/>
    <property type="match status" value="1"/>
</dbReference>
<organism evidence="5 6">
    <name type="scientific">Paenibacillus motobuensis</name>
    <dbReference type="NCBI Taxonomy" id="295324"/>
    <lineage>
        <taxon>Bacteria</taxon>
        <taxon>Bacillati</taxon>
        <taxon>Bacillota</taxon>
        <taxon>Bacilli</taxon>
        <taxon>Bacillales</taxon>
        <taxon>Paenibacillaceae</taxon>
        <taxon>Paenibacillus</taxon>
    </lineage>
</organism>
<keyword evidence="2" id="KW-0479">Metal-binding</keyword>
<keyword evidence="3 5" id="KW-0378">Hydrolase</keyword>
<dbReference type="SFLD" id="SFLDG01129">
    <property type="entry name" value="C1.5:_HAD__Beta-PGM__Phosphata"/>
    <property type="match status" value="1"/>
</dbReference>
<name>A0ABP3I8V3_9BACL</name>
<dbReference type="SFLD" id="SFLDS00003">
    <property type="entry name" value="Haloacid_Dehalogenase"/>
    <property type="match status" value="1"/>
</dbReference>
<evidence type="ECO:0000256" key="4">
    <source>
        <dbReference type="ARBA" id="ARBA00022842"/>
    </source>
</evidence>
<reference evidence="6" key="1">
    <citation type="journal article" date="2019" name="Int. J. Syst. Evol. Microbiol.">
        <title>The Global Catalogue of Microorganisms (GCM) 10K type strain sequencing project: providing services to taxonomists for standard genome sequencing and annotation.</title>
        <authorList>
            <consortium name="The Broad Institute Genomics Platform"/>
            <consortium name="The Broad Institute Genome Sequencing Center for Infectious Disease"/>
            <person name="Wu L."/>
            <person name="Ma J."/>
        </authorList>
    </citation>
    <scope>NUCLEOTIDE SEQUENCE [LARGE SCALE GENOMIC DNA]</scope>
    <source>
        <strain evidence="6">JCM 12774</strain>
    </source>
</reference>
<evidence type="ECO:0000256" key="3">
    <source>
        <dbReference type="ARBA" id="ARBA00022801"/>
    </source>
</evidence>
<dbReference type="InterPro" id="IPR023214">
    <property type="entry name" value="HAD_sf"/>
</dbReference>
<dbReference type="GO" id="GO:0016787">
    <property type="term" value="F:hydrolase activity"/>
    <property type="evidence" value="ECO:0007669"/>
    <property type="project" value="UniProtKB-KW"/>
</dbReference>
<proteinExistence type="predicted"/>
<keyword evidence="6" id="KW-1185">Reference proteome</keyword>
<evidence type="ECO:0000313" key="5">
    <source>
        <dbReference type="EMBL" id="GAA0394456.1"/>
    </source>
</evidence>